<dbReference type="GO" id="GO:0004332">
    <property type="term" value="F:fructose-bisphosphate aldolase activity"/>
    <property type="evidence" value="ECO:0007669"/>
    <property type="project" value="UniProtKB-EC"/>
</dbReference>
<dbReference type="InterPro" id="IPR013785">
    <property type="entry name" value="Aldolase_TIM"/>
</dbReference>
<evidence type="ECO:0000256" key="8">
    <source>
        <dbReference type="ARBA" id="ARBA00072515"/>
    </source>
</evidence>
<protein>
    <recommendedName>
        <fullName evidence="8">Probable fructose-bisphosphate aldolase class 1</fullName>
        <ecNumber evidence="4">4.1.2.13</ecNumber>
    </recommendedName>
    <alternativeName>
        <fullName evidence="7">Fructose-bisphosphate aldolase class I</fullName>
    </alternativeName>
</protein>
<evidence type="ECO:0000256" key="6">
    <source>
        <dbReference type="ARBA" id="ARBA00023239"/>
    </source>
</evidence>
<comment type="pathway">
    <text evidence="2">Carbohydrate degradation; glycolysis; D-glyceraldehyde 3-phosphate and glycerone phosphate from D-glucose: step 4/4.</text>
</comment>
<comment type="catalytic activity">
    <reaction evidence="1">
        <text>beta-D-fructose 1,6-bisphosphate = D-glyceraldehyde 3-phosphate + dihydroxyacetone phosphate</text>
        <dbReference type="Rhea" id="RHEA:14729"/>
        <dbReference type="ChEBI" id="CHEBI:32966"/>
        <dbReference type="ChEBI" id="CHEBI:57642"/>
        <dbReference type="ChEBI" id="CHEBI:59776"/>
        <dbReference type="EC" id="4.1.2.13"/>
    </reaction>
</comment>
<dbReference type="Pfam" id="PF00274">
    <property type="entry name" value="Glycolytic"/>
    <property type="match status" value="1"/>
</dbReference>
<sequence length="344" mass="37614">MPADITALQEITKALVAPGKGILAADESLPTIEKRFKALGVESTEEERRAYRELLFTTPEIEKYISGIIMFDETLRLASLAQGKPAAKILEERGIIPGIKVDMGKVDFPGFPNEEFTQGLDGLGKRLEEYVGLGAQFAKWRVVIAISESSPTRPVLEANMTGLAIYAGFCQQAGLVPIVEPEVLMDGNHDIAKCAGVTKQMLEILFKKFFEYKIVPEASLLKVNMILPGKDSAQKASPEEVAKQTLETLKSAVSVAIPGIVFLSGGQSPLEATANLDAINKLASSVPWQLSFSYGRALQEPALVAWAGKVENVAFAQKKFLKRAKMNSVARDGKWEERMENERD</sequence>
<dbReference type="FunFam" id="3.20.20.70:FF:000140">
    <property type="entry name" value="Fructose-bisphosphate aldolase"/>
    <property type="match status" value="1"/>
</dbReference>
<evidence type="ECO:0000256" key="3">
    <source>
        <dbReference type="ARBA" id="ARBA00010387"/>
    </source>
</evidence>
<dbReference type="STRING" id="1802525.A2975_01015"/>
<organism evidence="9 10">
    <name type="scientific">Candidatus Woesebacteria bacterium RIFCSPLOWO2_01_FULL_44_14</name>
    <dbReference type="NCBI Taxonomy" id="1802525"/>
    <lineage>
        <taxon>Bacteria</taxon>
        <taxon>Candidatus Woeseibacteriota</taxon>
    </lineage>
</organism>
<comment type="similarity">
    <text evidence="3">Belongs to the class I fructose-bisphosphate aldolase family.</text>
</comment>
<dbReference type="GO" id="GO:0006096">
    <property type="term" value="P:glycolytic process"/>
    <property type="evidence" value="ECO:0007669"/>
    <property type="project" value="UniProtKB-UniPathway"/>
</dbReference>
<dbReference type="EC" id="4.1.2.13" evidence="4"/>
<reference evidence="9 10" key="1">
    <citation type="journal article" date="2016" name="Nat. Commun.">
        <title>Thousands of microbial genomes shed light on interconnected biogeochemical processes in an aquifer system.</title>
        <authorList>
            <person name="Anantharaman K."/>
            <person name="Brown C.T."/>
            <person name="Hug L.A."/>
            <person name="Sharon I."/>
            <person name="Castelle C.J."/>
            <person name="Probst A.J."/>
            <person name="Thomas B.C."/>
            <person name="Singh A."/>
            <person name="Wilkins M.J."/>
            <person name="Karaoz U."/>
            <person name="Brodie E.L."/>
            <person name="Williams K.H."/>
            <person name="Hubbard S.S."/>
            <person name="Banfield J.F."/>
        </authorList>
    </citation>
    <scope>NUCLEOTIDE SEQUENCE [LARGE SCALE GENOMIC DNA]</scope>
</reference>
<evidence type="ECO:0000256" key="7">
    <source>
        <dbReference type="ARBA" id="ARBA00029799"/>
    </source>
</evidence>
<dbReference type="PANTHER" id="PTHR11627">
    <property type="entry name" value="FRUCTOSE-BISPHOSPHATE ALDOLASE"/>
    <property type="match status" value="1"/>
</dbReference>
<dbReference type="NCBIfam" id="NF033379">
    <property type="entry name" value="FrucBisAld_I"/>
    <property type="match status" value="1"/>
</dbReference>
<evidence type="ECO:0000256" key="1">
    <source>
        <dbReference type="ARBA" id="ARBA00000441"/>
    </source>
</evidence>
<accession>A0A1F8C016</accession>
<name>A0A1F8C016_9BACT</name>
<evidence type="ECO:0000313" key="10">
    <source>
        <dbReference type="Proteomes" id="UP000178429"/>
    </source>
</evidence>
<proteinExistence type="inferred from homology"/>
<dbReference type="Gene3D" id="3.20.20.70">
    <property type="entry name" value="Aldolase class I"/>
    <property type="match status" value="1"/>
</dbReference>
<comment type="caution">
    <text evidence="9">The sequence shown here is derived from an EMBL/GenBank/DDBJ whole genome shotgun (WGS) entry which is preliminary data.</text>
</comment>
<gene>
    <name evidence="9" type="ORF">A2975_01015</name>
</gene>
<dbReference type="SUPFAM" id="SSF51569">
    <property type="entry name" value="Aldolase"/>
    <property type="match status" value="1"/>
</dbReference>
<evidence type="ECO:0000256" key="5">
    <source>
        <dbReference type="ARBA" id="ARBA00023152"/>
    </source>
</evidence>
<keyword evidence="6" id="KW-0456">Lyase</keyword>
<evidence type="ECO:0000256" key="2">
    <source>
        <dbReference type="ARBA" id="ARBA00004714"/>
    </source>
</evidence>
<evidence type="ECO:0000313" key="9">
    <source>
        <dbReference type="EMBL" id="OGM69676.1"/>
    </source>
</evidence>
<keyword evidence="5" id="KW-0324">Glycolysis</keyword>
<dbReference type="EMBL" id="MGHL01000010">
    <property type="protein sequence ID" value="OGM69676.1"/>
    <property type="molecule type" value="Genomic_DNA"/>
</dbReference>
<evidence type="ECO:0000256" key="4">
    <source>
        <dbReference type="ARBA" id="ARBA00013068"/>
    </source>
</evidence>
<dbReference type="Proteomes" id="UP000178429">
    <property type="component" value="Unassembled WGS sequence"/>
</dbReference>
<dbReference type="AlphaFoldDB" id="A0A1F8C016"/>
<dbReference type="InterPro" id="IPR000741">
    <property type="entry name" value="FBA_I"/>
</dbReference>
<dbReference type="UniPathway" id="UPA00109">
    <property type="reaction ID" value="UER00183"/>
</dbReference>